<keyword evidence="1" id="KW-1133">Transmembrane helix</keyword>
<evidence type="ECO:0000313" key="2">
    <source>
        <dbReference type="EMBL" id="MBL0742284.1"/>
    </source>
</evidence>
<name>A0ABS1KS69_9BACT</name>
<protein>
    <submittedName>
        <fullName evidence="2">Uncharacterized protein</fullName>
    </submittedName>
</protein>
<keyword evidence="3" id="KW-1185">Reference proteome</keyword>
<dbReference type="Proteomes" id="UP000613030">
    <property type="component" value="Unassembled WGS sequence"/>
</dbReference>
<reference evidence="2 3" key="1">
    <citation type="submission" date="2021-01" db="EMBL/GenBank/DDBJ databases">
        <title>Chryseolinea sp. Jin1 Genome sequencing and assembly.</title>
        <authorList>
            <person name="Kim I."/>
        </authorList>
    </citation>
    <scope>NUCLEOTIDE SEQUENCE [LARGE SCALE GENOMIC DNA]</scope>
    <source>
        <strain evidence="2 3">Jin1</strain>
    </source>
</reference>
<feature type="transmembrane region" description="Helical" evidence="1">
    <location>
        <begin position="30"/>
        <end position="47"/>
    </location>
</feature>
<proteinExistence type="predicted"/>
<sequence length="53" mass="5976">MKLFDAIVLSLAVGFLIIGIHQIMTLGLASGYWAVMLSLILYFVYKLKKRKTS</sequence>
<keyword evidence="1" id="KW-0472">Membrane</keyword>
<dbReference type="EMBL" id="JAERRB010000004">
    <property type="protein sequence ID" value="MBL0742284.1"/>
    <property type="molecule type" value="Genomic_DNA"/>
</dbReference>
<gene>
    <name evidence="2" type="ORF">JI741_13725</name>
</gene>
<evidence type="ECO:0000256" key="1">
    <source>
        <dbReference type="SAM" id="Phobius"/>
    </source>
</evidence>
<feature type="transmembrane region" description="Helical" evidence="1">
    <location>
        <begin position="7"/>
        <end position="24"/>
    </location>
</feature>
<accession>A0ABS1KS69</accession>
<comment type="caution">
    <text evidence="2">The sequence shown here is derived from an EMBL/GenBank/DDBJ whole genome shotgun (WGS) entry which is preliminary data.</text>
</comment>
<evidence type="ECO:0000313" key="3">
    <source>
        <dbReference type="Proteomes" id="UP000613030"/>
    </source>
</evidence>
<keyword evidence="1" id="KW-0812">Transmembrane</keyword>
<dbReference type="RefSeq" id="WP_202010359.1">
    <property type="nucleotide sequence ID" value="NZ_JAERRB010000004.1"/>
</dbReference>
<organism evidence="2 3">
    <name type="scientific">Chryseolinea lacunae</name>
    <dbReference type="NCBI Taxonomy" id="2801331"/>
    <lineage>
        <taxon>Bacteria</taxon>
        <taxon>Pseudomonadati</taxon>
        <taxon>Bacteroidota</taxon>
        <taxon>Cytophagia</taxon>
        <taxon>Cytophagales</taxon>
        <taxon>Fulvivirgaceae</taxon>
        <taxon>Chryseolinea</taxon>
    </lineage>
</organism>